<feature type="compositionally biased region" description="Acidic residues" evidence="1">
    <location>
        <begin position="47"/>
        <end position="60"/>
    </location>
</feature>
<evidence type="ECO:0000313" key="3">
    <source>
        <dbReference type="Proteomes" id="UP001367508"/>
    </source>
</evidence>
<gene>
    <name evidence="2" type="ORF">VNO77_17515</name>
</gene>
<keyword evidence="3" id="KW-1185">Reference proteome</keyword>
<evidence type="ECO:0000256" key="1">
    <source>
        <dbReference type="SAM" id="MobiDB-lite"/>
    </source>
</evidence>
<proteinExistence type="predicted"/>
<dbReference type="Proteomes" id="UP001367508">
    <property type="component" value="Unassembled WGS sequence"/>
</dbReference>
<dbReference type="EMBL" id="JAYMYQ010000004">
    <property type="protein sequence ID" value="KAK7336961.1"/>
    <property type="molecule type" value="Genomic_DNA"/>
</dbReference>
<feature type="compositionally biased region" description="Basic and acidic residues" evidence="1">
    <location>
        <begin position="86"/>
        <end position="97"/>
    </location>
</feature>
<protein>
    <submittedName>
        <fullName evidence="2">Uncharacterized protein</fullName>
    </submittedName>
</protein>
<feature type="compositionally biased region" description="Low complexity" evidence="1">
    <location>
        <begin position="114"/>
        <end position="143"/>
    </location>
</feature>
<dbReference type="AlphaFoldDB" id="A0AAN9LJB0"/>
<sequence length="174" mass="17430">MFFQSTLGVVASWIWVECIIFTFCRSGFSKPWALGGPDYCTQQCGEGIEEDGDGVEGGEGDGDKGGQFESECEEVDMFGGDEASEKDDSGAGNEVRDRDKLAWWQRLAHAQAGSAGASDASGVGSAGADSAGASASASHAAGASAGGQGGDVGSSHAASYVASDAAVQGGKAPF</sequence>
<comment type="caution">
    <text evidence="2">The sequence shown here is derived from an EMBL/GenBank/DDBJ whole genome shotgun (WGS) entry which is preliminary data.</text>
</comment>
<feature type="region of interest" description="Disordered" evidence="1">
    <location>
        <begin position="114"/>
        <end position="156"/>
    </location>
</feature>
<evidence type="ECO:0000313" key="2">
    <source>
        <dbReference type="EMBL" id="KAK7336961.1"/>
    </source>
</evidence>
<name>A0AAN9LJB0_CANGL</name>
<organism evidence="2 3">
    <name type="scientific">Canavalia gladiata</name>
    <name type="common">Sword bean</name>
    <name type="synonym">Dolichos gladiatus</name>
    <dbReference type="NCBI Taxonomy" id="3824"/>
    <lineage>
        <taxon>Eukaryota</taxon>
        <taxon>Viridiplantae</taxon>
        <taxon>Streptophyta</taxon>
        <taxon>Embryophyta</taxon>
        <taxon>Tracheophyta</taxon>
        <taxon>Spermatophyta</taxon>
        <taxon>Magnoliopsida</taxon>
        <taxon>eudicotyledons</taxon>
        <taxon>Gunneridae</taxon>
        <taxon>Pentapetalae</taxon>
        <taxon>rosids</taxon>
        <taxon>fabids</taxon>
        <taxon>Fabales</taxon>
        <taxon>Fabaceae</taxon>
        <taxon>Papilionoideae</taxon>
        <taxon>50 kb inversion clade</taxon>
        <taxon>NPAAA clade</taxon>
        <taxon>indigoferoid/millettioid clade</taxon>
        <taxon>Phaseoleae</taxon>
        <taxon>Canavalia</taxon>
    </lineage>
</organism>
<reference evidence="2 3" key="1">
    <citation type="submission" date="2024-01" db="EMBL/GenBank/DDBJ databases">
        <title>The genomes of 5 underutilized Papilionoideae crops provide insights into root nodulation and disease resistanc.</title>
        <authorList>
            <person name="Jiang F."/>
        </authorList>
    </citation>
    <scope>NUCLEOTIDE SEQUENCE [LARGE SCALE GENOMIC DNA]</scope>
    <source>
        <strain evidence="2">LVBAO_FW01</strain>
        <tissue evidence="2">Leaves</tissue>
    </source>
</reference>
<accession>A0AAN9LJB0</accession>
<feature type="region of interest" description="Disordered" evidence="1">
    <location>
        <begin position="45"/>
        <end position="97"/>
    </location>
</feature>